<dbReference type="GO" id="GO:0006351">
    <property type="term" value="P:DNA-templated transcription"/>
    <property type="evidence" value="ECO:0007669"/>
    <property type="project" value="InterPro"/>
</dbReference>
<proteinExistence type="inferred from homology"/>
<accession>A0AAV8YVQ6</accession>
<dbReference type="EC" id="2.7.7.6" evidence="2"/>
<dbReference type="PANTHER" id="PTHR20856">
    <property type="entry name" value="DNA-DIRECTED RNA POLYMERASE I SUBUNIT 2"/>
    <property type="match status" value="1"/>
</dbReference>
<evidence type="ECO:0000256" key="5">
    <source>
        <dbReference type="ARBA" id="ARBA00022695"/>
    </source>
</evidence>
<keyword evidence="8" id="KW-1185">Reference proteome</keyword>
<dbReference type="GO" id="GO:0003899">
    <property type="term" value="F:DNA-directed RNA polymerase activity"/>
    <property type="evidence" value="ECO:0007669"/>
    <property type="project" value="UniProtKB-EC"/>
</dbReference>
<dbReference type="Gene3D" id="3.90.1100.10">
    <property type="match status" value="1"/>
</dbReference>
<evidence type="ECO:0000256" key="4">
    <source>
        <dbReference type="ARBA" id="ARBA00022679"/>
    </source>
</evidence>
<dbReference type="InterPro" id="IPR015712">
    <property type="entry name" value="DNA-dir_RNA_pol_su2"/>
</dbReference>
<keyword evidence="5" id="KW-0548">Nucleotidyltransferase</keyword>
<dbReference type="AlphaFoldDB" id="A0AAV8YVQ6"/>
<evidence type="ECO:0000256" key="6">
    <source>
        <dbReference type="ARBA" id="ARBA00023163"/>
    </source>
</evidence>
<dbReference type="GO" id="GO:0000428">
    <property type="term" value="C:DNA-directed RNA polymerase complex"/>
    <property type="evidence" value="ECO:0007669"/>
    <property type="project" value="UniProtKB-KW"/>
</dbReference>
<comment type="similarity">
    <text evidence="1">Belongs to the RNA polymerase beta chain family.</text>
</comment>
<dbReference type="Proteomes" id="UP001162162">
    <property type="component" value="Unassembled WGS sequence"/>
</dbReference>
<evidence type="ECO:0000313" key="8">
    <source>
        <dbReference type="Proteomes" id="UP001162162"/>
    </source>
</evidence>
<evidence type="ECO:0000313" key="7">
    <source>
        <dbReference type="EMBL" id="KAJ8955587.1"/>
    </source>
</evidence>
<name>A0AAV8YVQ6_9CUCU</name>
<organism evidence="7 8">
    <name type="scientific">Aromia moschata</name>
    <dbReference type="NCBI Taxonomy" id="1265417"/>
    <lineage>
        <taxon>Eukaryota</taxon>
        <taxon>Metazoa</taxon>
        <taxon>Ecdysozoa</taxon>
        <taxon>Arthropoda</taxon>
        <taxon>Hexapoda</taxon>
        <taxon>Insecta</taxon>
        <taxon>Pterygota</taxon>
        <taxon>Neoptera</taxon>
        <taxon>Endopterygota</taxon>
        <taxon>Coleoptera</taxon>
        <taxon>Polyphaga</taxon>
        <taxon>Cucujiformia</taxon>
        <taxon>Chrysomeloidea</taxon>
        <taxon>Cerambycidae</taxon>
        <taxon>Cerambycinae</taxon>
        <taxon>Callichromatini</taxon>
        <taxon>Aromia</taxon>
    </lineage>
</organism>
<evidence type="ECO:0000256" key="2">
    <source>
        <dbReference type="ARBA" id="ARBA00012418"/>
    </source>
</evidence>
<keyword evidence="6" id="KW-0804">Transcription</keyword>
<keyword evidence="3" id="KW-0240">DNA-directed RNA polymerase</keyword>
<dbReference type="SUPFAM" id="SSF64484">
    <property type="entry name" value="beta and beta-prime subunits of DNA dependent RNA-polymerase"/>
    <property type="match status" value="1"/>
</dbReference>
<dbReference type="GO" id="GO:0032549">
    <property type="term" value="F:ribonucleoside binding"/>
    <property type="evidence" value="ECO:0007669"/>
    <property type="project" value="InterPro"/>
</dbReference>
<sequence length="76" mass="9000">MPEQLNLDCFGDPQYYHQPIKEIQEKWKLVPAFLKIKGLVKQHIDSFNYFINVEIKKIVEANNKVTCDADPLFYIK</sequence>
<gene>
    <name evidence="7" type="ORF">NQ318_001417</name>
</gene>
<comment type="caution">
    <text evidence="7">The sequence shown here is derived from an EMBL/GenBank/DDBJ whole genome shotgun (WGS) entry which is preliminary data.</text>
</comment>
<evidence type="ECO:0000256" key="1">
    <source>
        <dbReference type="ARBA" id="ARBA00006835"/>
    </source>
</evidence>
<keyword evidence="4" id="KW-0808">Transferase</keyword>
<evidence type="ECO:0000256" key="3">
    <source>
        <dbReference type="ARBA" id="ARBA00022478"/>
    </source>
</evidence>
<protein>
    <recommendedName>
        <fullName evidence="2">DNA-directed RNA polymerase</fullName>
        <ecNumber evidence="2">2.7.7.6</ecNumber>
    </recommendedName>
</protein>
<reference evidence="7" key="1">
    <citation type="journal article" date="2023" name="Insect Mol. Biol.">
        <title>Genome sequencing provides insights into the evolution of gene families encoding plant cell wall-degrading enzymes in longhorned beetles.</title>
        <authorList>
            <person name="Shin N.R."/>
            <person name="Okamura Y."/>
            <person name="Kirsch R."/>
            <person name="Pauchet Y."/>
        </authorList>
    </citation>
    <scope>NUCLEOTIDE SEQUENCE</scope>
    <source>
        <strain evidence="7">AMC_N1</strain>
    </source>
</reference>
<dbReference type="EMBL" id="JAPWTK010000037">
    <property type="protein sequence ID" value="KAJ8955587.1"/>
    <property type="molecule type" value="Genomic_DNA"/>
</dbReference>